<gene>
    <name evidence="2" type="ORF">SAMN05444354_13836</name>
</gene>
<dbReference type="OrthoDB" id="5524735at2"/>
<name>A0A1H8FQC9_STIAU</name>
<evidence type="ECO:0000256" key="1">
    <source>
        <dbReference type="SAM" id="MobiDB-lite"/>
    </source>
</evidence>
<dbReference type="RefSeq" id="WP_075011431.1">
    <property type="nucleotide sequence ID" value="NZ_FOAP01000038.1"/>
</dbReference>
<evidence type="ECO:0000313" key="2">
    <source>
        <dbReference type="EMBL" id="SEN33906.1"/>
    </source>
</evidence>
<keyword evidence="3" id="KW-1185">Reference proteome</keyword>
<dbReference type="Proteomes" id="UP000182719">
    <property type="component" value="Unassembled WGS sequence"/>
</dbReference>
<dbReference type="AlphaFoldDB" id="A0A1H8FQC9"/>
<feature type="compositionally biased region" description="Basic and acidic residues" evidence="1">
    <location>
        <begin position="21"/>
        <end position="31"/>
    </location>
</feature>
<protein>
    <submittedName>
        <fullName evidence="2">Uncharacterized protein</fullName>
    </submittedName>
</protein>
<evidence type="ECO:0000313" key="3">
    <source>
        <dbReference type="Proteomes" id="UP000182719"/>
    </source>
</evidence>
<sequence length="70" mass="7423">MSQKDVLHIPIPEVPATRHTGGSEERPEHPHHAPIIRPSEGPAGTPAQSDGPRIIHPQISPNSYPGVGVS</sequence>
<organism evidence="2 3">
    <name type="scientific">Stigmatella aurantiaca</name>
    <dbReference type="NCBI Taxonomy" id="41"/>
    <lineage>
        <taxon>Bacteria</taxon>
        <taxon>Pseudomonadati</taxon>
        <taxon>Myxococcota</taxon>
        <taxon>Myxococcia</taxon>
        <taxon>Myxococcales</taxon>
        <taxon>Cystobacterineae</taxon>
        <taxon>Archangiaceae</taxon>
        <taxon>Stigmatella</taxon>
    </lineage>
</organism>
<feature type="region of interest" description="Disordered" evidence="1">
    <location>
        <begin position="1"/>
        <end position="70"/>
    </location>
</feature>
<dbReference type="EMBL" id="FOAP01000038">
    <property type="protein sequence ID" value="SEN33906.1"/>
    <property type="molecule type" value="Genomic_DNA"/>
</dbReference>
<proteinExistence type="predicted"/>
<accession>A0A1H8FQC9</accession>
<reference evidence="3" key="1">
    <citation type="submission" date="2016-10" db="EMBL/GenBank/DDBJ databases">
        <authorList>
            <person name="Varghese N."/>
            <person name="Submissions S."/>
        </authorList>
    </citation>
    <scope>NUCLEOTIDE SEQUENCE [LARGE SCALE GENOMIC DNA]</scope>
    <source>
        <strain evidence="3">DSM 17044</strain>
    </source>
</reference>